<dbReference type="SUPFAM" id="SSF53756">
    <property type="entry name" value="UDP-Glycosyltransferase/glycogen phosphorylase"/>
    <property type="match status" value="1"/>
</dbReference>
<dbReference type="GeneID" id="35594713"/>
<dbReference type="Pfam" id="PF13579">
    <property type="entry name" value="Glyco_trans_4_4"/>
    <property type="match status" value="1"/>
</dbReference>
<keyword evidence="3" id="KW-0614">Plasmid</keyword>
<feature type="domain" description="Glycosyl transferase family 1" evidence="1">
    <location>
        <begin position="193"/>
        <end position="345"/>
    </location>
</feature>
<feature type="domain" description="Glycosyltransferase subfamily 4-like N-terminal" evidence="2">
    <location>
        <begin position="23"/>
        <end position="171"/>
    </location>
</feature>
<keyword evidence="4" id="KW-1185">Reference proteome</keyword>
<name>A0A2I8VQH5_9EURY</name>
<dbReference type="PANTHER" id="PTHR45947">
    <property type="entry name" value="SULFOQUINOVOSYL TRANSFERASE SQD2"/>
    <property type="match status" value="1"/>
</dbReference>
<evidence type="ECO:0000259" key="1">
    <source>
        <dbReference type="Pfam" id="PF00534"/>
    </source>
</evidence>
<dbReference type="AlphaFoldDB" id="A0A2I8VQH5"/>
<dbReference type="Pfam" id="PF00534">
    <property type="entry name" value="Glycos_transf_1"/>
    <property type="match status" value="1"/>
</dbReference>
<dbReference type="InterPro" id="IPR050194">
    <property type="entry name" value="Glycosyltransferase_grp1"/>
</dbReference>
<dbReference type="PANTHER" id="PTHR45947:SF3">
    <property type="entry name" value="SULFOQUINOVOSYL TRANSFERASE SQD2"/>
    <property type="match status" value="1"/>
</dbReference>
<sequence>MKHMCISDQRLCVQYIVSTLAATGPTRQLLNIVTNLNRDRWSPHIVTLSPEPAESYEYTFEENDIPVVSLSLSRASGLILGPSRLKSITQQIEPDLIHTQGIRSDSMAVHCLAGYPHVTTLRNFPPEDYIPRYGSVLGRLMVWQQFRAARRADRAVACSETIREKYAGRAVTTDAIRNGVDAYAYQPPTPAERRRIRERLGIDTDETVVVSVGGLIKRKDPVTVIEGFLRSGVSSAGKLLLLGDGPLKDQCRSAANESVEVLGHVSDVGQYLKAADVFVSASHSEGLPNAVMEALATGTPIVLSDINPHREILGVNPAAGELFETSNVAALARTLDRVVGTAKERRVPAREIVDIELNAEIMTQRYESLYEEVIPDS</sequence>
<geneLocation type="plasmid" evidence="3">
    <name>unnamed1</name>
</geneLocation>
<evidence type="ECO:0000313" key="4">
    <source>
        <dbReference type="Proteomes" id="UP000236584"/>
    </source>
</evidence>
<dbReference type="RefSeq" id="WP_103427835.1">
    <property type="nucleotide sequence ID" value="NZ_CP026310.1"/>
</dbReference>
<keyword evidence="3" id="KW-0808">Transferase</keyword>
<dbReference type="InterPro" id="IPR001296">
    <property type="entry name" value="Glyco_trans_1"/>
</dbReference>
<evidence type="ECO:0000259" key="2">
    <source>
        <dbReference type="Pfam" id="PF13579"/>
    </source>
</evidence>
<accession>A0A2I8VQH5</accession>
<gene>
    <name evidence="3" type="ORF">C2R22_21435</name>
</gene>
<dbReference type="GO" id="GO:0016757">
    <property type="term" value="F:glycosyltransferase activity"/>
    <property type="evidence" value="ECO:0007669"/>
    <property type="project" value="InterPro"/>
</dbReference>
<dbReference type="KEGG" id="srub:C2R22_21435"/>
<dbReference type="InterPro" id="IPR028098">
    <property type="entry name" value="Glyco_trans_4-like_N"/>
</dbReference>
<protein>
    <submittedName>
        <fullName evidence="3">Group 1 glycosyl transferase</fullName>
    </submittedName>
</protein>
<dbReference type="Proteomes" id="UP000236584">
    <property type="component" value="Plasmid unnamed1"/>
</dbReference>
<evidence type="ECO:0000313" key="3">
    <source>
        <dbReference type="EMBL" id="AUV84146.1"/>
    </source>
</evidence>
<dbReference type="EMBL" id="CP026310">
    <property type="protein sequence ID" value="AUV84146.1"/>
    <property type="molecule type" value="Genomic_DNA"/>
</dbReference>
<reference evidence="3 4" key="1">
    <citation type="submission" date="2018-01" db="EMBL/GenBank/DDBJ databases">
        <title>Complete genome sequence of Salinigranum rubrum GX10T, an extremely halophilic archaeon isolated from a marine solar saltern.</title>
        <authorList>
            <person name="Han S."/>
        </authorList>
    </citation>
    <scope>NUCLEOTIDE SEQUENCE [LARGE SCALE GENOMIC DNA]</scope>
    <source>
        <strain evidence="3 4">GX10</strain>
        <plasmid evidence="4">Plasmid unnamed1</plasmid>
    </source>
</reference>
<proteinExistence type="predicted"/>
<organism evidence="3 4">
    <name type="scientific">Salinigranum rubrum</name>
    <dbReference type="NCBI Taxonomy" id="755307"/>
    <lineage>
        <taxon>Archaea</taxon>
        <taxon>Methanobacteriati</taxon>
        <taxon>Methanobacteriota</taxon>
        <taxon>Stenosarchaea group</taxon>
        <taxon>Halobacteria</taxon>
        <taxon>Halobacteriales</taxon>
        <taxon>Haloferacaceae</taxon>
        <taxon>Salinigranum</taxon>
    </lineage>
</organism>
<dbReference type="Gene3D" id="3.40.50.2000">
    <property type="entry name" value="Glycogen Phosphorylase B"/>
    <property type="match status" value="2"/>
</dbReference>